<sequence length="267" mass="29506">MFDVAGFLSKMKLSWKIATCAVVTLIVVISGISIYMYQATRHVPEFYTAALKIEPAAAQETGEILEEQVFAFSNEIRKPSRWQLRLTNDQINGWLASDLEEKFPKLLPSGMHDPRISIQERQVKLGCRFEGQQFHSVMSLAIDAYLVEDEENVVAIQIRNVAAGSLPFPLGSLLDEVARRAEEAKIPLRWQQVDGDPVALVTVPSEGDQIEGIIRIDTLELRDGEIFLAGETLKAPEAAVEPAAPVAPEADADQEIKTASRPLNTLP</sequence>
<dbReference type="eggNOG" id="ENOG5032YGU">
    <property type="taxonomic scope" value="Bacteria"/>
</dbReference>
<name>A3ZYI3_9BACT</name>
<reference evidence="3 4" key="1">
    <citation type="submission" date="2006-02" db="EMBL/GenBank/DDBJ databases">
        <authorList>
            <person name="Amann R."/>
            <person name="Ferriera S."/>
            <person name="Johnson J."/>
            <person name="Kravitz S."/>
            <person name="Halpern A."/>
            <person name="Remington K."/>
            <person name="Beeson K."/>
            <person name="Tran B."/>
            <person name="Rogers Y.-H."/>
            <person name="Friedman R."/>
            <person name="Venter J.C."/>
        </authorList>
    </citation>
    <scope>NUCLEOTIDE SEQUENCE [LARGE SCALE GENOMIC DNA]</scope>
    <source>
        <strain evidence="3 4">DSM 3645</strain>
    </source>
</reference>
<keyword evidence="2" id="KW-1133">Transmembrane helix</keyword>
<dbReference type="Proteomes" id="UP000004358">
    <property type="component" value="Unassembled WGS sequence"/>
</dbReference>
<feature type="compositionally biased region" description="Low complexity" evidence="1">
    <location>
        <begin position="238"/>
        <end position="249"/>
    </location>
</feature>
<dbReference type="AlphaFoldDB" id="A3ZYI3"/>
<organism evidence="3 4">
    <name type="scientific">Blastopirellula marina DSM 3645</name>
    <dbReference type="NCBI Taxonomy" id="314230"/>
    <lineage>
        <taxon>Bacteria</taxon>
        <taxon>Pseudomonadati</taxon>
        <taxon>Planctomycetota</taxon>
        <taxon>Planctomycetia</taxon>
        <taxon>Pirellulales</taxon>
        <taxon>Pirellulaceae</taxon>
        <taxon>Blastopirellula</taxon>
    </lineage>
</organism>
<comment type="caution">
    <text evidence="3">The sequence shown here is derived from an EMBL/GenBank/DDBJ whole genome shotgun (WGS) entry which is preliminary data.</text>
</comment>
<accession>A3ZYI3</accession>
<evidence type="ECO:0000256" key="1">
    <source>
        <dbReference type="SAM" id="MobiDB-lite"/>
    </source>
</evidence>
<evidence type="ECO:0000313" key="3">
    <source>
        <dbReference type="EMBL" id="EAQ78433.1"/>
    </source>
</evidence>
<feature type="transmembrane region" description="Helical" evidence="2">
    <location>
        <begin position="17"/>
        <end position="37"/>
    </location>
</feature>
<protein>
    <submittedName>
        <fullName evidence="3">Uncharacterized protein</fullName>
    </submittedName>
</protein>
<gene>
    <name evidence="3" type="ORF">DSM3645_07071</name>
</gene>
<keyword evidence="2" id="KW-0812">Transmembrane</keyword>
<evidence type="ECO:0000313" key="4">
    <source>
        <dbReference type="Proteomes" id="UP000004358"/>
    </source>
</evidence>
<dbReference type="HOGENOM" id="CLU_1123724_0_0_0"/>
<proteinExistence type="predicted"/>
<dbReference type="EMBL" id="AANZ01000021">
    <property type="protein sequence ID" value="EAQ78433.1"/>
    <property type="molecule type" value="Genomic_DNA"/>
</dbReference>
<feature type="region of interest" description="Disordered" evidence="1">
    <location>
        <begin position="238"/>
        <end position="267"/>
    </location>
</feature>
<evidence type="ECO:0000256" key="2">
    <source>
        <dbReference type="SAM" id="Phobius"/>
    </source>
</evidence>
<keyword evidence="2" id="KW-0472">Membrane</keyword>